<sequence>MNFLSCLCGSERFGELIWTASDFLSCLCGSEPEAYQTKKELQQKLR</sequence>
<dbReference type="EMBL" id="BAER01000110">
    <property type="protein sequence ID" value="GAC34445.1"/>
    <property type="molecule type" value="Genomic_DNA"/>
</dbReference>
<name>K7AGN9_9ALTE</name>
<evidence type="ECO:0000313" key="1">
    <source>
        <dbReference type="EMBL" id="GAC34445.1"/>
    </source>
</evidence>
<gene>
    <name evidence="1" type="ORF">GPLA_3557</name>
</gene>
<protein>
    <submittedName>
        <fullName evidence="1">Uncharacterized protein</fullName>
    </submittedName>
</protein>
<dbReference type="Proteomes" id="UP000006322">
    <property type="component" value="Unassembled WGS sequence"/>
</dbReference>
<dbReference type="AlphaFoldDB" id="K7AGN9"/>
<evidence type="ECO:0000313" key="2">
    <source>
        <dbReference type="Proteomes" id="UP000006322"/>
    </source>
</evidence>
<comment type="caution">
    <text evidence="1">The sequence shown here is derived from an EMBL/GenBank/DDBJ whole genome shotgun (WGS) entry which is preliminary data.</text>
</comment>
<reference evidence="2" key="1">
    <citation type="journal article" date="2014" name="Environ. Microbiol.">
        <title>Comparative genomics of the marine bacterial genus Glaciecola reveals the high degree of genomic diversity and genomic characteristic for cold adaptation.</title>
        <authorList>
            <person name="Qin Q.L."/>
            <person name="Xie B.B."/>
            <person name="Yu Y."/>
            <person name="Shu Y.L."/>
            <person name="Rong J.C."/>
            <person name="Zhang Y.J."/>
            <person name="Zhao D.L."/>
            <person name="Chen X.L."/>
            <person name="Zhang X.Y."/>
            <person name="Chen B."/>
            <person name="Zhou B.C."/>
            <person name="Zhang Y.Z."/>
        </authorList>
    </citation>
    <scope>NUCLEOTIDE SEQUENCE [LARGE SCALE GENOMIC DNA]</scope>
    <source>
        <strain evidence="2">LMG 21857</strain>
    </source>
</reference>
<keyword evidence="2" id="KW-1185">Reference proteome</keyword>
<proteinExistence type="predicted"/>
<organism evidence="1 2">
    <name type="scientific">Paraglaciecola polaris LMG 21857</name>
    <dbReference type="NCBI Taxonomy" id="1129793"/>
    <lineage>
        <taxon>Bacteria</taxon>
        <taxon>Pseudomonadati</taxon>
        <taxon>Pseudomonadota</taxon>
        <taxon>Gammaproteobacteria</taxon>
        <taxon>Alteromonadales</taxon>
        <taxon>Alteromonadaceae</taxon>
        <taxon>Paraglaciecola</taxon>
    </lineage>
</organism>
<accession>K7AGN9</accession>
<dbReference type="AntiFam" id="ANF00270">
    <property type="entry name" value="Translation of CRISPR region"/>
</dbReference>